<gene>
    <name evidence="3" type="ORF">DM01DRAFT_324781</name>
</gene>
<keyword evidence="2" id="KW-0472">Membrane</keyword>
<name>A0A1X2GRL4_9FUNG</name>
<dbReference type="SUPFAM" id="SSF158702">
    <property type="entry name" value="Sec63 N-terminal domain-like"/>
    <property type="match status" value="1"/>
</dbReference>
<feature type="compositionally biased region" description="Basic residues" evidence="1">
    <location>
        <begin position="216"/>
        <end position="228"/>
    </location>
</feature>
<dbReference type="STRING" id="101127.A0A1X2GRL4"/>
<keyword evidence="2" id="KW-0812">Transmembrane</keyword>
<dbReference type="Proteomes" id="UP000242146">
    <property type="component" value="Unassembled WGS sequence"/>
</dbReference>
<dbReference type="InterPro" id="IPR052247">
    <property type="entry name" value="Meiotic_Crossover_Helicase"/>
</dbReference>
<accession>A0A1X2GRL4</accession>
<dbReference type="GO" id="GO:0043138">
    <property type="term" value="F:3'-5' DNA helicase activity"/>
    <property type="evidence" value="ECO:0007669"/>
    <property type="project" value="UniProtKB-EC"/>
</dbReference>
<feature type="compositionally biased region" description="Polar residues" evidence="1">
    <location>
        <begin position="205"/>
        <end position="215"/>
    </location>
</feature>
<dbReference type="Gene3D" id="1.10.150.20">
    <property type="entry name" value="5' to 3' exonuclease, C-terminal subdomain"/>
    <property type="match status" value="1"/>
</dbReference>
<keyword evidence="4" id="KW-1185">Reference proteome</keyword>
<sequence length="723" mass="78575">MNAMVWSVGSDELKQLEGVGPKIASDLKNHGIATINELRKVDALRLESMFHRNPPFGTKIKSQVASIPHYSLQVNQKCDAALAVLWLTVNLTLSSPLKNAPTDPLAKGYATCIWIEAGDDHTILNFQRKPTKLLNDTELQFTYVCSVNDPNVPLIVHVQNEDFVGIDLLEKVYPGEYHMDFLEEAPVTNVSASFTTQDMMDPGQATPSPQPSTRAKTSKRLPPCKHTCKDKRKCKHKCCHREFEDVNKAYPRVTLEHQQTQPKSDKAKAADADNLILPPRRRLLDRLKSSGTEPGPSMQPKSSVSPKNDNRHTALCSMSPTNLSQLNALPAFLHEPYSSSPSSLLHQPQQQNVPSVSSPQHVSSTKHTLAEDDISDGISNWICDSDLSWLTSDSLPSMTSHTGQLEPTVLSPNVSAPASTAPPGAAYEPMLCSSSHSIFCELGDMPTISSNPMFSAAPSIPDGLLAAMGGEQSLDVDFSSLASFPSLDTNLMLHLSTNNALSSSPSIYAFPLVDETGLSVLADAAAVVSPMTPMFVPRPPLTMSPPGYATPMMPSWIPEDFSSSTPANQTSNTGLPVYPSQQQQDPPPSIDFASQPLFNTQWSLSPGPPSTTSPTSNQFYQPPLPSDPSPLPLVNLTIPLEGLDDMEYLFTSPFQRIVVIITIFFSLMAAPMAGPMTTSQTTSQTTQRIARATNTAVRIKCSSHAAKQVTNEFKLTFCIRALV</sequence>
<feature type="region of interest" description="Disordered" evidence="1">
    <location>
        <begin position="337"/>
        <end position="368"/>
    </location>
</feature>
<feature type="compositionally biased region" description="Polar residues" evidence="1">
    <location>
        <begin position="561"/>
        <end position="574"/>
    </location>
</feature>
<evidence type="ECO:0000313" key="3">
    <source>
        <dbReference type="EMBL" id="ORX59749.1"/>
    </source>
</evidence>
<dbReference type="GO" id="GO:0016787">
    <property type="term" value="F:hydrolase activity"/>
    <property type="evidence" value="ECO:0007669"/>
    <property type="project" value="UniProtKB-KW"/>
</dbReference>
<proteinExistence type="predicted"/>
<feature type="transmembrane region" description="Helical" evidence="2">
    <location>
        <begin position="654"/>
        <end position="674"/>
    </location>
</feature>
<feature type="region of interest" description="Disordered" evidence="1">
    <location>
        <begin position="559"/>
        <end position="626"/>
    </location>
</feature>
<organism evidence="3 4">
    <name type="scientific">Hesseltinella vesiculosa</name>
    <dbReference type="NCBI Taxonomy" id="101127"/>
    <lineage>
        <taxon>Eukaryota</taxon>
        <taxon>Fungi</taxon>
        <taxon>Fungi incertae sedis</taxon>
        <taxon>Mucoromycota</taxon>
        <taxon>Mucoromycotina</taxon>
        <taxon>Mucoromycetes</taxon>
        <taxon>Mucorales</taxon>
        <taxon>Cunninghamellaceae</taxon>
        <taxon>Hesseltinella</taxon>
    </lineage>
</organism>
<reference evidence="3 4" key="1">
    <citation type="submission" date="2016-07" db="EMBL/GenBank/DDBJ databases">
        <title>Pervasive Adenine N6-methylation of Active Genes in Fungi.</title>
        <authorList>
            <consortium name="DOE Joint Genome Institute"/>
            <person name="Mondo S.J."/>
            <person name="Dannebaum R.O."/>
            <person name="Kuo R.C."/>
            <person name="Labutti K."/>
            <person name="Haridas S."/>
            <person name="Kuo A."/>
            <person name="Salamov A."/>
            <person name="Ahrendt S.R."/>
            <person name="Lipzen A."/>
            <person name="Sullivan W."/>
            <person name="Andreopoulos W.B."/>
            <person name="Clum A."/>
            <person name="Lindquist E."/>
            <person name="Daum C."/>
            <person name="Ramamoorthy G.K."/>
            <person name="Gryganskyi A."/>
            <person name="Culley D."/>
            <person name="Magnuson J.K."/>
            <person name="James T.Y."/>
            <person name="O'Malley M.A."/>
            <person name="Stajich J.E."/>
            <person name="Spatafora J.W."/>
            <person name="Visel A."/>
            <person name="Grigoriev I.V."/>
        </authorList>
    </citation>
    <scope>NUCLEOTIDE SEQUENCE [LARGE SCALE GENOMIC DNA]</scope>
    <source>
        <strain evidence="3 4">NRRL 3301</strain>
    </source>
</reference>
<dbReference type="PANTHER" id="PTHR47835">
    <property type="entry name" value="HFM1, ATP DEPENDENT DNA HELICASE HOMOLOG"/>
    <property type="match status" value="1"/>
</dbReference>
<evidence type="ECO:0000256" key="2">
    <source>
        <dbReference type="SAM" id="Phobius"/>
    </source>
</evidence>
<evidence type="ECO:0000313" key="4">
    <source>
        <dbReference type="Proteomes" id="UP000242146"/>
    </source>
</evidence>
<evidence type="ECO:0000256" key="1">
    <source>
        <dbReference type="SAM" id="MobiDB-lite"/>
    </source>
</evidence>
<comment type="caution">
    <text evidence="3">The sequence shown here is derived from an EMBL/GenBank/DDBJ whole genome shotgun (WGS) entry which is preliminary data.</text>
</comment>
<dbReference type="EMBL" id="MCGT01000005">
    <property type="protein sequence ID" value="ORX59749.1"/>
    <property type="molecule type" value="Genomic_DNA"/>
</dbReference>
<dbReference type="OrthoDB" id="5575at2759"/>
<keyword evidence="2" id="KW-1133">Transmembrane helix</keyword>
<dbReference type="PANTHER" id="PTHR47835:SF3">
    <property type="entry name" value="HELICASE FOR MEIOSIS 1"/>
    <property type="match status" value="1"/>
</dbReference>
<feature type="region of interest" description="Disordered" evidence="1">
    <location>
        <begin position="197"/>
        <end position="228"/>
    </location>
</feature>
<protein>
    <recommendedName>
        <fullName evidence="5">SEC63 domain-containing protein</fullName>
    </recommendedName>
</protein>
<evidence type="ECO:0008006" key="5">
    <source>
        <dbReference type="Google" id="ProtNLM"/>
    </source>
</evidence>
<feature type="region of interest" description="Disordered" evidence="1">
    <location>
        <begin position="257"/>
        <end position="317"/>
    </location>
</feature>
<feature type="compositionally biased region" description="Low complexity" evidence="1">
    <location>
        <begin position="338"/>
        <end position="363"/>
    </location>
</feature>
<dbReference type="AlphaFoldDB" id="A0A1X2GRL4"/>